<comment type="pathway">
    <text evidence="5">Cofactor metabolism; pyridoxal 5'-phosphate salvage; pyridoxal 5'-phosphate from pyridoxamine 5'-phosphate: step 1/1.</text>
</comment>
<protein>
    <recommendedName>
        <fullName evidence="5">Pyridoxine/pyridoxamine 5'-phosphate oxidase</fullName>
        <ecNumber evidence="5">1.4.3.5</ecNumber>
    </recommendedName>
    <alternativeName>
        <fullName evidence="5">PNP/PMP oxidase</fullName>
        <shortName evidence="5">PNPOx</shortName>
    </alternativeName>
    <alternativeName>
        <fullName evidence="5">Pyridoxal 5'-phosphate synthase</fullName>
    </alternativeName>
</protein>
<dbReference type="HOGENOM" id="CLU_032263_2_2_11"/>
<feature type="binding site" evidence="5 6">
    <location>
        <position position="104"/>
    </location>
    <ligand>
        <name>FMN</name>
        <dbReference type="ChEBI" id="CHEBI:58210"/>
    </ligand>
</feature>
<comment type="subunit">
    <text evidence="5">Homodimer.</text>
</comment>
<comment type="pathway">
    <text evidence="5">Cofactor metabolism; pyridoxal 5'-phosphate salvage; pyridoxal 5'-phosphate from pyridoxine 5'-phosphate: step 1/1.</text>
</comment>
<dbReference type="SUPFAM" id="SSF50475">
    <property type="entry name" value="FMN-binding split barrel"/>
    <property type="match status" value="1"/>
</dbReference>
<dbReference type="PANTHER" id="PTHR10851">
    <property type="entry name" value="PYRIDOXINE-5-PHOSPHATE OXIDASE"/>
    <property type="match status" value="1"/>
</dbReference>
<name>A0A060JE27_9MICO</name>
<evidence type="ECO:0000313" key="11">
    <source>
        <dbReference type="Proteomes" id="UP000067708"/>
    </source>
</evidence>
<feature type="binding site" evidence="5 6">
    <location>
        <position position="82"/>
    </location>
    <ligand>
        <name>FMN</name>
        <dbReference type="ChEBI" id="CHEBI:58210"/>
    </ligand>
</feature>
<organism evidence="10 11">
    <name type="scientific">Rhodoluna lacicola</name>
    <dbReference type="NCBI Taxonomy" id="529884"/>
    <lineage>
        <taxon>Bacteria</taxon>
        <taxon>Bacillati</taxon>
        <taxon>Actinomycetota</taxon>
        <taxon>Actinomycetes</taxon>
        <taxon>Micrococcales</taxon>
        <taxon>Microbacteriaceae</taxon>
        <taxon>Luna cluster</taxon>
        <taxon>Luna-1 subcluster</taxon>
        <taxon>Rhodoluna</taxon>
    </lineage>
</organism>
<feature type="domain" description="Pyridoxine 5'-phosphate oxidase dimerisation C-terminal" evidence="9">
    <location>
        <begin position="171"/>
        <end position="217"/>
    </location>
</feature>
<feature type="binding site" evidence="5 6">
    <location>
        <position position="184"/>
    </location>
    <ligand>
        <name>FMN</name>
        <dbReference type="ChEBI" id="CHEBI:58210"/>
    </ligand>
</feature>
<evidence type="ECO:0000256" key="6">
    <source>
        <dbReference type="PIRSR" id="PIRSR000190-2"/>
    </source>
</evidence>
<dbReference type="AlphaFoldDB" id="A0A060JE27"/>
<dbReference type="NCBIfam" id="TIGR00558">
    <property type="entry name" value="pdxH"/>
    <property type="match status" value="1"/>
</dbReference>
<dbReference type="Pfam" id="PF01243">
    <property type="entry name" value="PNPOx_N"/>
    <property type="match status" value="1"/>
</dbReference>
<comment type="similarity">
    <text evidence="1 5">Belongs to the pyridoxamine 5'-phosphate oxidase family.</text>
</comment>
<evidence type="ECO:0000256" key="7">
    <source>
        <dbReference type="SAM" id="MobiDB-lite"/>
    </source>
</evidence>
<dbReference type="GO" id="GO:0008615">
    <property type="term" value="P:pyridoxine biosynthetic process"/>
    <property type="evidence" value="ECO:0007669"/>
    <property type="project" value="UniProtKB-UniRule"/>
</dbReference>
<comment type="catalytic activity">
    <reaction evidence="5">
        <text>pyridoxine 5'-phosphate + O2 = pyridoxal 5'-phosphate + H2O2</text>
        <dbReference type="Rhea" id="RHEA:15149"/>
        <dbReference type="ChEBI" id="CHEBI:15379"/>
        <dbReference type="ChEBI" id="CHEBI:16240"/>
        <dbReference type="ChEBI" id="CHEBI:58589"/>
        <dbReference type="ChEBI" id="CHEBI:597326"/>
        <dbReference type="EC" id="1.4.3.5"/>
    </reaction>
</comment>
<dbReference type="EMBL" id="CP007490">
    <property type="protein sequence ID" value="AIC48101.1"/>
    <property type="molecule type" value="Genomic_DNA"/>
</dbReference>
<dbReference type="UniPathway" id="UPA01068">
    <property type="reaction ID" value="UER00304"/>
</dbReference>
<sequence length="217" mass="25006">MESLNRHEDYGQESLDETHLLSDPIEQFKIWLREAEAAQIYEPNAFVLGTVDEHSHPRTRTVLLKGVDERGFFFATNYLSRKGEAVAVNNNVSATFGWYSMYRQVLIQGTAEKVDPAESDEYHASRPHDSQVAAWSSHQSKPIDTRSALDTQFEQALAKFENTDVPRPDYWGGYRIVPTRIEFWKGRSNRMHDRIEFSRSTLADGSLGQWQVQRLQP</sequence>
<evidence type="ECO:0000259" key="8">
    <source>
        <dbReference type="Pfam" id="PF01243"/>
    </source>
</evidence>
<evidence type="ECO:0000259" key="9">
    <source>
        <dbReference type="Pfam" id="PF10590"/>
    </source>
</evidence>
<evidence type="ECO:0000256" key="4">
    <source>
        <dbReference type="ARBA" id="ARBA00023002"/>
    </source>
</evidence>
<feature type="binding site" evidence="5 6">
    <location>
        <begin position="60"/>
        <end position="65"/>
    </location>
    <ligand>
        <name>FMN</name>
        <dbReference type="ChEBI" id="CHEBI:58210"/>
    </ligand>
</feature>
<dbReference type="PIRSF" id="PIRSF000190">
    <property type="entry name" value="Pyd_amn-ph_oxd"/>
    <property type="match status" value="1"/>
</dbReference>
<dbReference type="InterPro" id="IPR000659">
    <property type="entry name" value="Pyridox_Oxase"/>
</dbReference>
<dbReference type="InterPro" id="IPR012349">
    <property type="entry name" value="Split_barrel_FMN-bd"/>
</dbReference>
<feature type="region of interest" description="Disordered" evidence="7">
    <location>
        <begin position="117"/>
        <end position="141"/>
    </location>
</feature>
<dbReference type="PATRIC" id="fig|529884.3.peg.1269"/>
<feature type="compositionally biased region" description="Basic and acidic residues" evidence="7">
    <location>
        <begin position="117"/>
        <end position="129"/>
    </location>
</feature>
<dbReference type="NCBIfam" id="NF004231">
    <property type="entry name" value="PRK05679.1"/>
    <property type="match status" value="1"/>
</dbReference>
<dbReference type="HAMAP" id="MF_01629">
    <property type="entry name" value="PdxH"/>
    <property type="match status" value="1"/>
</dbReference>
<dbReference type="STRING" id="529884.Rhola_00013090"/>
<comment type="function">
    <text evidence="5">Catalyzes the oxidation of either pyridoxine 5'-phosphate (PNP) or pyridoxamine 5'-phosphate (PMP) into pyridoxal 5'-phosphate (PLP).</text>
</comment>
<dbReference type="PANTHER" id="PTHR10851:SF0">
    <property type="entry name" value="PYRIDOXINE-5'-PHOSPHATE OXIDASE"/>
    <property type="match status" value="1"/>
</dbReference>
<comment type="caution">
    <text evidence="5">Lacks conserved residue(s) required for the propagation of feature annotation.</text>
</comment>
<keyword evidence="2 5" id="KW-0285">Flavoprotein</keyword>
<keyword evidence="4 5" id="KW-0560">Oxidoreductase</keyword>
<feature type="binding site" evidence="5 6">
    <location>
        <position position="81"/>
    </location>
    <ligand>
        <name>FMN</name>
        <dbReference type="ChEBI" id="CHEBI:58210"/>
    </ligand>
</feature>
<evidence type="ECO:0000256" key="2">
    <source>
        <dbReference type="ARBA" id="ARBA00022630"/>
    </source>
</evidence>
<comment type="cofactor">
    <cofactor evidence="5 6">
        <name>FMN</name>
        <dbReference type="ChEBI" id="CHEBI:58210"/>
    </cofactor>
    <text evidence="5 6">Binds 1 FMN per subunit.</text>
</comment>
<feature type="binding site" evidence="5">
    <location>
        <position position="126"/>
    </location>
    <ligand>
        <name>substrate</name>
    </ligand>
</feature>
<dbReference type="OrthoDB" id="9780392at2"/>
<keyword evidence="11" id="KW-1185">Reference proteome</keyword>
<dbReference type="InterPro" id="IPR011576">
    <property type="entry name" value="Pyridox_Oxase_N"/>
</dbReference>
<keyword evidence="5" id="KW-0664">Pyridoxine biosynthesis</keyword>
<dbReference type="EC" id="1.4.3.5" evidence="5"/>
<gene>
    <name evidence="5" type="primary">pdxH</name>
    <name evidence="10" type="ORF">Rhola_00013090</name>
</gene>
<feature type="binding site" evidence="5">
    <location>
        <position position="130"/>
    </location>
    <ligand>
        <name>substrate</name>
    </ligand>
</feature>
<dbReference type="GO" id="GO:0004733">
    <property type="term" value="F:pyridoxamine phosphate oxidase activity"/>
    <property type="evidence" value="ECO:0007669"/>
    <property type="project" value="UniProtKB-UniRule"/>
</dbReference>
<dbReference type="RefSeq" id="WP_038503292.1">
    <property type="nucleotide sequence ID" value="NZ_CP007490.1"/>
</dbReference>
<dbReference type="Proteomes" id="UP000067708">
    <property type="component" value="Chromosome"/>
</dbReference>
<dbReference type="Pfam" id="PF10590">
    <property type="entry name" value="PNP_phzG_C"/>
    <property type="match status" value="1"/>
</dbReference>
<dbReference type="InterPro" id="IPR019576">
    <property type="entry name" value="Pyridoxamine_oxidase_dimer_C"/>
</dbReference>
<feature type="binding site" evidence="5">
    <location>
        <begin position="190"/>
        <end position="192"/>
    </location>
    <ligand>
        <name>substrate</name>
    </ligand>
</feature>
<feature type="binding site" evidence="5">
    <location>
        <position position="65"/>
    </location>
    <ligand>
        <name>substrate</name>
    </ligand>
</feature>
<feature type="domain" description="Pyridoxamine 5'-phosphate oxidase N-terminal" evidence="8">
    <location>
        <begin position="34"/>
        <end position="156"/>
    </location>
</feature>
<dbReference type="KEGG" id="rla:Rhola_00013090"/>
<feature type="binding site" evidence="5 6">
    <location>
        <begin position="139"/>
        <end position="140"/>
    </location>
    <ligand>
        <name>FMN</name>
        <dbReference type="ChEBI" id="CHEBI:58210"/>
    </ligand>
</feature>
<dbReference type="eggNOG" id="COG0259">
    <property type="taxonomic scope" value="Bacteria"/>
</dbReference>
<feature type="binding site" evidence="5">
    <location>
        <position position="122"/>
    </location>
    <ligand>
        <name>substrate</name>
    </ligand>
</feature>
<comment type="catalytic activity">
    <reaction evidence="5">
        <text>pyridoxamine 5'-phosphate + O2 + H2O = pyridoxal 5'-phosphate + H2O2 + NH4(+)</text>
        <dbReference type="Rhea" id="RHEA:15817"/>
        <dbReference type="ChEBI" id="CHEBI:15377"/>
        <dbReference type="ChEBI" id="CHEBI:15379"/>
        <dbReference type="ChEBI" id="CHEBI:16240"/>
        <dbReference type="ChEBI" id="CHEBI:28938"/>
        <dbReference type="ChEBI" id="CHEBI:58451"/>
        <dbReference type="ChEBI" id="CHEBI:597326"/>
        <dbReference type="EC" id="1.4.3.5"/>
    </reaction>
</comment>
<evidence type="ECO:0000313" key="10">
    <source>
        <dbReference type="EMBL" id="AIC48101.1"/>
    </source>
</evidence>
<keyword evidence="3 5" id="KW-0288">FMN</keyword>
<evidence type="ECO:0000256" key="5">
    <source>
        <dbReference type="HAMAP-Rule" id="MF_01629"/>
    </source>
</evidence>
<reference evidence="10 11" key="1">
    <citation type="journal article" date="2014" name="Int. J. Syst. Evol. Microbiol.">
        <title>Rhodoluna lacicola gen. nov., sp. nov., a planktonic freshwater bacterium with stream-lined genome.</title>
        <authorList>
            <person name="Hahn M."/>
            <person name="Schmidt J."/>
            <person name="Taipale S.J."/>
            <person name="Doolittle W.F."/>
            <person name="Koll U."/>
        </authorList>
    </citation>
    <scope>NUCLEOTIDE SEQUENCE [LARGE SCALE GENOMIC DNA]</scope>
    <source>
        <strain evidence="10 11">MWH-Ta8</strain>
    </source>
</reference>
<evidence type="ECO:0000256" key="3">
    <source>
        <dbReference type="ARBA" id="ARBA00022643"/>
    </source>
</evidence>
<accession>A0A060JE27</accession>
<proteinExistence type="inferred from homology"/>
<evidence type="ECO:0000256" key="1">
    <source>
        <dbReference type="ARBA" id="ARBA00007301"/>
    </source>
</evidence>
<feature type="binding site" evidence="5 6">
    <location>
        <position position="194"/>
    </location>
    <ligand>
        <name>FMN</name>
        <dbReference type="ChEBI" id="CHEBI:58210"/>
    </ligand>
</feature>
<dbReference type="GO" id="GO:0010181">
    <property type="term" value="F:FMN binding"/>
    <property type="evidence" value="ECO:0007669"/>
    <property type="project" value="UniProtKB-UniRule"/>
</dbReference>
<dbReference type="Gene3D" id="2.30.110.10">
    <property type="entry name" value="Electron Transport, Fmn-binding Protein, Chain A"/>
    <property type="match status" value="1"/>
</dbReference>